<evidence type="ECO:0000256" key="3">
    <source>
        <dbReference type="SAM" id="Phobius"/>
    </source>
</evidence>
<keyword evidence="1" id="KW-0560">Oxidoreductase</keyword>
<dbReference type="GO" id="GO:0016491">
    <property type="term" value="F:oxidoreductase activity"/>
    <property type="evidence" value="ECO:0007669"/>
    <property type="project" value="UniProtKB-KW"/>
</dbReference>
<dbReference type="OrthoDB" id="9989144at2759"/>
<dbReference type="AlphaFoldDB" id="A0A3R7M5I9"/>
<protein>
    <recommendedName>
        <fullName evidence="6">Retinol dehydrogenase 11</fullName>
    </recommendedName>
</protein>
<proteinExistence type="inferred from homology"/>
<dbReference type="EMBL" id="QCYY01002135">
    <property type="protein sequence ID" value="ROT72568.1"/>
    <property type="molecule type" value="Genomic_DNA"/>
</dbReference>
<evidence type="ECO:0008006" key="6">
    <source>
        <dbReference type="Google" id="ProtNLM"/>
    </source>
</evidence>
<keyword evidence="3" id="KW-0472">Membrane</keyword>
<keyword evidence="5" id="KW-1185">Reference proteome</keyword>
<dbReference type="PRINTS" id="PR00080">
    <property type="entry name" value="SDRFAMILY"/>
</dbReference>
<evidence type="ECO:0000313" key="5">
    <source>
        <dbReference type="Proteomes" id="UP000283509"/>
    </source>
</evidence>
<keyword evidence="3" id="KW-1133">Transmembrane helix</keyword>
<dbReference type="Pfam" id="PF00106">
    <property type="entry name" value="adh_short"/>
    <property type="match status" value="1"/>
</dbReference>
<feature type="transmembrane region" description="Helical" evidence="3">
    <location>
        <begin position="87"/>
        <end position="114"/>
    </location>
</feature>
<accession>A0A3R7M5I9</accession>
<evidence type="ECO:0000256" key="2">
    <source>
        <dbReference type="RuleBase" id="RU000363"/>
    </source>
</evidence>
<dbReference type="Proteomes" id="UP000283509">
    <property type="component" value="Unassembled WGS sequence"/>
</dbReference>
<dbReference type="PRINTS" id="PR00081">
    <property type="entry name" value="GDHRDH"/>
</dbReference>
<comment type="similarity">
    <text evidence="2">Belongs to the short-chain dehydrogenases/reductases (SDR) family.</text>
</comment>
<dbReference type="Gene3D" id="3.40.50.720">
    <property type="entry name" value="NAD(P)-binding Rossmann-like Domain"/>
    <property type="match status" value="1"/>
</dbReference>
<sequence>MAFRDSRARGECDRPGYHIVSLPLRVCNGAQFAVASPPQPLICRQGRVLFLVLKGHDWRKSMFMMEDPSGGRESLVLIMGEDVMHTLLRLVMAWVFLLPWTTAASALVFVGVWAGKRLTAARCTSTRRMDGKTVVITGGESGLGKEVAKDLVRRGADVIIAGIDKIKAFETRDELAGKEGSLETAYLDLSKMASVRQFAKNMEGRKIDVLLNNAGVADVPHRLTNEGLEFSVATNHLGHFLLTHLLMPGLKKARGKVVTVSSICHKRVKNVDDLDLKGDLKFCYEREFGMLEIYGATKAMNILFSSELSRKLSGTGKEWGTFR</sequence>
<dbReference type="PANTHER" id="PTHR43157:SF31">
    <property type="entry name" value="PHOSPHATIDYLINOSITOL-GLYCAN BIOSYNTHESIS CLASS F PROTEIN"/>
    <property type="match status" value="1"/>
</dbReference>
<comment type="caution">
    <text evidence="4">The sequence shown here is derived from an EMBL/GenBank/DDBJ whole genome shotgun (WGS) entry which is preliminary data.</text>
</comment>
<gene>
    <name evidence="4" type="ORF">C7M84_009048</name>
</gene>
<dbReference type="InterPro" id="IPR036291">
    <property type="entry name" value="NAD(P)-bd_dom_sf"/>
</dbReference>
<reference evidence="4 5" key="2">
    <citation type="submission" date="2019-01" db="EMBL/GenBank/DDBJ databases">
        <title>The decoding of complex shrimp genome reveals the adaptation for benthos swimmer, frequently molting mechanism and breeding impact on genome.</title>
        <authorList>
            <person name="Sun Y."/>
            <person name="Gao Y."/>
            <person name="Yu Y."/>
        </authorList>
    </citation>
    <scope>NUCLEOTIDE SEQUENCE [LARGE SCALE GENOMIC DNA]</scope>
    <source>
        <tissue evidence="4">Muscle</tissue>
    </source>
</reference>
<dbReference type="InterPro" id="IPR002347">
    <property type="entry name" value="SDR_fam"/>
</dbReference>
<keyword evidence="3" id="KW-0812">Transmembrane</keyword>
<dbReference type="STRING" id="6689.A0A3R7M5I9"/>
<dbReference type="SUPFAM" id="SSF51735">
    <property type="entry name" value="NAD(P)-binding Rossmann-fold domains"/>
    <property type="match status" value="1"/>
</dbReference>
<dbReference type="PANTHER" id="PTHR43157">
    <property type="entry name" value="PHOSPHATIDYLINOSITOL-GLYCAN BIOSYNTHESIS CLASS F PROTEIN-RELATED"/>
    <property type="match status" value="1"/>
</dbReference>
<evidence type="ECO:0000313" key="4">
    <source>
        <dbReference type="EMBL" id="ROT72568.1"/>
    </source>
</evidence>
<reference evidence="4 5" key="1">
    <citation type="submission" date="2018-04" db="EMBL/GenBank/DDBJ databases">
        <authorList>
            <person name="Zhang X."/>
            <person name="Yuan J."/>
            <person name="Li F."/>
            <person name="Xiang J."/>
        </authorList>
    </citation>
    <scope>NUCLEOTIDE SEQUENCE [LARGE SCALE GENOMIC DNA]</scope>
    <source>
        <tissue evidence="4">Muscle</tissue>
    </source>
</reference>
<organism evidence="4 5">
    <name type="scientific">Penaeus vannamei</name>
    <name type="common">Whiteleg shrimp</name>
    <name type="synonym">Litopenaeus vannamei</name>
    <dbReference type="NCBI Taxonomy" id="6689"/>
    <lineage>
        <taxon>Eukaryota</taxon>
        <taxon>Metazoa</taxon>
        <taxon>Ecdysozoa</taxon>
        <taxon>Arthropoda</taxon>
        <taxon>Crustacea</taxon>
        <taxon>Multicrustacea</taxon>
        <taxon>Malacostraca</taxon>
        <taxon>Eumalacostraca</taxon>
        <taxon>Eucarida</taxon>
        <taxon>Decapoda</taxon>
        <taxon>Dendrobranchiata</taxon>
        <taxon>Penaeoidea</taxon>
        <taxon>Penaeidae</taxon>
        <taxon>Penaeus</taxon>
    </lineage>
</organism>
<evidence type="ECO:0000256" key="1">
    <source>
        <dbReference type="ARBA" id="ARBA00023002"/>
    </source>
</evidence>
<name>A0A3R7M5I9_PENVA</name>